<organism evidence="6 7">
    <name type="scientific">Streblomastix strix</name>
    <dbReference type="NCBI Taxonomy" id="222440"/>
    <lineage>
        <taxon>Eukaryota</taxon>
        <taxon>Metamonada</taxon>
        <taxon>Preaxostyla</taxon>
        <taxon>Oxymonadida</taxon>
        <taxon>Streblomastigidae</taxon>
        <taxon>Streblomastix</taxon>
    </lineage>
</organism>
<evidence type="ECO:0000256" key="3">
    <source>
        <dbReference type="PROSITE-ProRule" id="PRU10141"/>
    </source>
</evidence>
<keyword evidence="2 3" id="KW-0067">ATP-binding</keyword>
<dbReference type="GO" id="GO:0004672">
    <property type="term" value="F:protein kinase activity"/>
    <property type="evidence" value="ECO:0007669"/>
    <property type="project" value="InterPro"/>
</dbReference>
<dbReference type="OrthoDB" id="40902at2759"/>
<dbReference type="GO" id="GO:0005524">
    <property type="term" value="F:ATP binding"/>
    <property type="evidence" value="ECO:0007669"/>
    <property type="project" value="UniProtKB-UniRule"/>
</dbReference>
<name>A0A5J4WYG8_9EUKA</name>
<dbReference type="Gene3D" id="1.10.510.10">
    <property type="entry name" value="Transferase(Phosphotransferase) domain 1"/>
    <property type="match status" value="1"/>
</dbReference>
<feature type="domain" description="FHA" evidence="4">
    <location>
        <begin position="36"/>
        <end position="89"/>
    </location>
</feature>
<evidence type="ECO:0000313" key="6">
    <source>
        <dbReference type="EMBL" id="KAA6400158.1"/>
    </source>
</evidence>
<dbReference type="Gene3D" id="3.30.200.20">
    <property type="entry name" value="Phosphorylase Kinase, domain 1"/>
    <property type="match status" value="1"/>
</dbReference>
<protein>
    <submittedName>
        <fullName evidence="6">Uncharacterized protein</fullName>
    </submittedName>
</protein>
<dbReference type="AlphaFoldDB" id="A0A5J4WYG8"/>
<dbReference type="InterPro" id="IPR017441">
    <property type="entry name" value="Protein_kinase_ATP_BS"/>
</dbReference>
<dbReference type="InterPro" id="IPR000719">
    <property type="entry name" value="Prot_kinase_dom"/>
</dbReference>
<evidence type="ECO:0000259" key="4">
    <source>
        <dbReference type="PROSITE" id="PS50006"/>
    </source>
</evidence>
<dbReference type="Proteomes" id="UP000324800">
    <property type="component" value="Unassembled WGS sequence"/>
</dbReference>
<dbReference type="Pfam" id="PF00498">
    <property type="entry name" value="FHA"/>
    <property type="match status" value="1"/>
</dbReference>
<keyword evidence="1 3" id="KW-0547">Nucleotide-binding</keyword>
<dbReference type="PROSITE" id="PS00108">
    <property type="entry name" value="PROTEIN_KINASE_ST"/>
    <property type="match status" value="1"/>
</dbReference>
<comment type="caution">
    <text evidence="6">The sequence shown here is derived from an EMBL/GenBank/DDBJ whole genome shotgun (WGS) entry which is preliminary data.</text>
</comment>
<reference evidence="6 7" key="1">
    <citation type="submission" date="2019-03" db="EMBL/GenBank/DDBJ databases">
        <title>Single cell metagenomics reveals metabolic interactions within the superorganism composed of flagellate Streblomastix strix and complex community of Bacteroidetes bacteria on its surface.</title>
        <authorList>
            <person name="Treitli S.C."/>
            <person name="Kolisko M."/>
            <person name="Husnik F."/>
            <person name="Keeling P."/>
            <person name="Hampl V."/>
        </authorList>
    </citation>
    <scope>NUCLEOTIDE SEQUENCE [LARGE SCALE GENOMIC DNA]</scope>
    <source>
        <strain evidence="6">ST1C</strain>
    </source>
</reference>
<dbReference type="SUPFAM" id="SSF49879">
    <property type="entry name" value="SMAD/FHA domain"/>
    <property type="match status" value="1"/>
</dbReference>
<dbReference type="InterPro" id="IPR011009">
    <property type="entry name" value="Kinase-like_dom_sf"/>
</dbReference>
<dbReference type="Gene3D" id="2.60.200.20">
    <property type="match status" value="1"/>
</dbReference>
<feature type="binding site" evidence="3">
    <location>
        <position position="179"/>
    </location>
    <ligand>
        <name>ATP</name>
        <dbReference type="ChEBI" id="CHEBI:30616"/>
    </ligand>
</feature>
<accession>A0A5J4WYG8</accession>
<dbReference type="InterPro" id="IPR000253">
    <property type="entry name" value="FHA_dom"/>
</dbReference>
<evidence type="ECO:0000313" key="7">
    <source>
        <dbReference type="Proteomes" id="UP000324800"/>
    </source>
</evidence>
<dbReference type="CDD" id="cd00060">
    <property type="entry name" value="FHA"/>
    <property type="match status" value="1"/>
</dbReference>
<proteinExistence type="predicted"/>
<sequence length="598" mass="68530">MEPPHNGYRNNNSPIYAHIRSRSKVIPSCDVRLEDFSIGRHKTNAIVVNDPRVSSRHCRITLQHGGILGDTFLIEDLSTNGTFLDRVKLGKGNKVNLADGVVVELLAHQLQHDLPPEEKLEFVFQYHENMMISNVSKPDNEGDRQYMELYETKQEIGAGNFGAVRLCRRRDTNKQYAVKLIDKNKVVHSPVREREERKNKAMDEFVILREITHPNIVRVYDGFEGSKVNYVIMEYVTGGELFDIVKNYHLSEDLALLYFRQLLSAVLYLHNKGIVHRDIKPENILLERHPHPSFNPSAYRYPSTKEEWIERQQKRVEEFNKKEEELKKRQEAEWELEKRILRDTNTKGNGQQQNESELEQRRVFYEKLFEELPQDRLRASVALNGEAPRLKLTDFGVSRVVKDAFFFATLCGTPEYIAPEMFGTREQITKSIDMWSLGVVLFIMLCGYPPFTNEYNEYLQAPGRNNEQQLQRAAAGGIGTNSGATQQGPDAKDIVSKLLRREPTQRISAGECVKHPWIMRGDGKDDTTFEEYNPQVDDADLNCDNPNSLIFFPLQTSPPIHTPSPPISPSYTGLADFIKHGLDLGSSGLKIDGMRKKV</sequence>
<dbReference type="EMBL" id="SNRW01000609">
    <property type="protein sequence ID" value="KAA6400158.1"/>
    <property type="molecule type" value="Genomic_DNA"/>
</dbReference>
<dbReference type="Pfam" id="PF00069">
    <property type="entry name" value="Pkinase"/>
    <property type="match status" value="2"/>
</dbReference>
<evidence type="ECO:0000256" key="2">
    <source>
        <dbReference type="ARBA" id="ARBA00022840"/>
    </source>
</evidence>
<dbReference type="InterPro" id="IPR008271">
    <property type="entry name" value="Ser/Thr_kinase_AS"/>
</dbReference>
<dbReference type="InterPro" id="IPR008984">
    <property type="entry name" value="SMAD_FHA_dom_sf"/>
</dbReference>
<dbReference type="SMART" id="SM00220">
    <property type="entry name" value="S_TKc"/>
    <property type="match status" value="1"/>
</dbReference>
<dbReference type="PROSITE" id="PS50006">
    <property type="entry name" value="FHA_DOMAIN"/>
    <property type="match status" value="1"/>
</dbReference>
<dbReference type="SMART" id="SM00240">
    <property type="entry name" value="FHA"/>
    <property type="match status" value="1"/>
</dbReference>
<evidence type="ECO:0000256" key="1">
    <source>
        <dbReference type="ARBA" id="ARBA00022741"/>
    </source>
</evidence>
<feature type="domain" description="Protein kinase" evidence="5">
    <location>
        <begin position="150"/>
        <end position="518"/>
    </location>
</feature>
<dbReference type="SUPFAM" id="SSF56112">
    <property type="entry name" value="Protein kinase-like (PK-like)"/>
    <property type="match status" value="1"/>
</dbReference>
<dbReference type="PROSITE" id="PS50011">
    <property type="entry name" value="PROTEIN_KINASE_DOM"/>
    <property type="match status" value="1"/>
</dbReference>
<dbReference type="PROSITE" id="PS00107">
    <property type="entry name" value="PROTEIN_KINASE_ATP"/>
    <property type="match status" value="1"/>
</dbReference>
<evidence type="ECO:0000259" key="5">
    <source>
        <dbReference type="PROSITE" id="PS50011"/>
    </source>
</evidence>
<dbReference type="PANTHER" id="PTHR24347">
    <property type="entry name" value="SERINE/THREONINE-PROTEIN KINASE"/>
    <property type="match status" value="1"/>
</dbReference>
<gene>
    <name evidence="6" type="ORF">EZS28_004316</name>
</gene>